<proteinExistence type="predicted"/>
<evidence type="ECO:0000313" key="1">
    <source>
        <dbReference type="EMBL" id="EEV02523.1"/>
    </source>
</evidence>
<comment type="caution">
    <text evidence="1">The sequence shown here is derived from an EMBL/GenBank/DDBJ whole genome shotgun (WGS) entry which is preliminary data.</text>
</comment>
<protein>
    <submittedName>
        <fullName evidence="1">Uncharacterized protein</fullName>
    </submittedName>
</protein>
<dbReference type="HOGENOM" id="CLU_3239058_0_0_9"/>
<accession>C7G6M7</accession>
<organism evidence="1 2">
    <name type="scientific">Roseburia intestinalis L1-82</name>
    <dbReference type="NCBI Taxonomy" id="536231"/>
    <lineage>
        <taxon>Bacteria</taxon>
        <taxon>Bacillati</taxon>
        <taxon>Bacillota</taxon>
        <taxon>Clostridia</taxon>
        <taxon>Lachnospirales</taxon>
        <taxon>Lachnospiraceae</taxon>
        <taxon>Roseburia</taxon>
    </lineage>
</organism>
<dbReference type="EMBL" id="ABYJ02000027">
    <property type="protein sequence ID" value="EEV02523.1"/>
    <property type="molecule type" value="Genomic_DNA"/>
</dbReference>
<dbReference type="Proteomes" id="UP000004828">
    <property type="component" value="Unassembled WGS sequence"/>
</dbReference>
<reference evidence="1 2" key="1">
    <citation type="submission" date="2009-08" db="EMBL/GenBank/DDBJ databases">
        <authorList>
            <person name="Weinstock G."/>
            <person name="Sodergren E."/>
            <person name="Clifton S."/>
            <person name="Fulton L."/>
            <person name="Fulton B."/>
            <person name="Courtney L."/>
            <person name="Fronick C."/>
            <person name="Harrison M."/>
            <person name="Strong C."/>
            <person name="Farmer C."/>
            <person name="Delahaunty K."/>
            <person name="Markovic C."/>
            <person name="Hall O."/>
            <person name="Minx P."/>
            <person name="Tomlinson C."/>
            <person name="Mitreva M."/>
            <person name="Nelson J."/>
            <person name="Hou S."/>
            <person name="Wollam A."/>
            <person name="Pepin K.H."/>
            <person name="Johnson M."/>
            <person name="Bhonagiri V."/>
            <person name="Nash W.E."/>
            <person name="Warren W."/>
            <person name="Chinwalla A."/>
            <person name="Mardis E.R."/>
            <person name="Wilson R.K."/>
        </authorList>
    </citation>
    <scope>NUCLEOTIDE SEQUENCE [LARGE SCALE GENOMIC DNA]</scope>
    <source>
        <strain evidence="1 2">L1-82</strain>
    </source>
</reference>
<gene>
    <name evidence="1" type="ORF">ROSINTL182_05541</name>
</gene>
<name>C7G6M7_9FIRM</name>
<dbReference type="AlphaFoldDB" id="C7G6M7"/>
<sequence length="43" mass="4664">MQDGTQGGRLFVLSGKMSDRDLLSGKIRNLQKEAAGSAERGER</sequence>
<evidence type="ECO:0000313" key="2">
    <source>
        <dbReference type="Proteomes" id="UP000004828"/>
    </source>
</evidence>